<dbReference type="NCBIfam" id="TIGR03696">
    <property type="entry name" value="Rhs_assc_core"/>
    <property type="match status" value="1"/>
</dbReference>
<feature type="region of interest" description="Disordered" evidence="1">
    <location>
        <begin position="31"/>
        <end position="55"/>
    </location>
</feature>
<dbReference type="RefSeq" id="WP_122951325.1">
    <property type="nucleotide sequence ID" value="NZ_CP024634.1"/>
</dbReference>
<proteinExistence type="predicted"/>
<dbReference type="PANTHER" id="PTHR32305:SF15">
    <property type="entry name" value="PROTEIN RHSA-RELATED"/>
    <property type="match status" value="1"/>
</dbReference>
<dbReference type="Proteomes" id="UP000278334">
    <property type="component" value="Chromosome"/>
</dbReference>
<evidence type="ECO:0000313" key="3">
    <source>
        <dbReference type="Proteomes" id="UP000278334"/>
    </source>
</evidence>
<protein>
    <recommendedName>
        <fullName evidence="4">Insecticidal toxin complex protein</fullName>
    </recommendedName>
</protein>
<dbReference type="InterPro" id="IPR022385">
    <property type="entry name" value="Rhs_assc_core"/>
</dbReference>
<evidence type="ECO:0000256" key="1">
    <source>
        <dbReference type="SAM" id="MobiDB-lite"/>
    </source>
</evidence>
<evidence type="ECO:0008006" key="4">
    <source>
        <dbReference type="Google" id="ProtNLM"/>
    </source>
</evidence>
<dbReference type="KEGG" id="bthg:MS2017_0780"/>
<reference evidence="2 3" key="1">
    <citation type="submission" date="2017-11" db="EMBL/GenBank/DDBJ databases">
        <title>Genome sequence of the bacterial symbiont EPR9N from a vent mussel Bathymodiolus thermophilus.</title>
        <authorList>
            <person name="Won Y.-J."/>
        </authorList>
    </citation>
    <scope>NUCLEOTIDE SEQUENCE [LARGE SCALE GENOMIC DNA]</scope>
    <source>
        <strain evidence="2 3">EPR9N</strain>
    </source>
</reference>
<accession>A0A3G3ILB1</accession>
<dbReference type="Gene3D" id="2.180.10.10">
    <property type="entry name" value="RHS repeat-associated core"/>
    <property type="match status" value="1"/>
</dbReference>
<dbReference type="AlphaFoldDB" id="A0A3G3ILB1"/>
<dbReference type="InterPro" id="IPR050708">
    <property type="entry name" value="T6SS_VgrG/RHS"/>
</dbReference>
<gene>
    <name evidence="2" type="ORF">MS2017_0780</name>
</gene>
<name>A0A3G3ILB1_9GAMM</name>
<sequence length="536" mass="60038">MNLLESYHQTYAYDIGNNLIFLSHQAQSNTWQQTISPHPHSNRGTENNNPNNFDANGNLLNLDNIGKLNWHYNNTLAKLVKQDKINAIEYYVYDHQGNRVRTVIESNHQAQSQKIYLPSLDILTNINNPQINTLHIGTHILSEQTKDSAQTRYQLSSHLQTNTLELNDQAKIISYEHYYPYGGTAIIAGKDKTQVQQKRYRYTGKERDDSSGLCYYGARYLAPWLARWISPDLAGSVDGLNLYVYVGNNPLKYTDPTGHGKTDGAEENVINTIGLNEFLTRVKGQASTNELNIWIGERHSEPSGYKLLLALTESIDSSFIGNLVLEGVNVSESQQLMPIQDLERFRESEIQKANLTNKSIQKALETANYKIKASRLIGGKHNFMGSFIGRKRWANPRSEISRITGSLFAVVGAAHLLTAIIPEECLGIMHQDALPVQDHLRPDTSIALIPQNIISHVSEVSFAFRGNNSGVELALWVRGKNNTIDDAFLVVGRGKAMKRLFSDIAKPILTDLSQLGPIRGPLPCAANYHAIKETFV</sequence>
<dbReference type="EMBL" id="CP024634">
    <property type="protein sequence ID" value="AYQ56508.1"/>
    <property type="molecule type" value="Genomic_DNA"/>
</dbReference>
<evidence type="ECO:0000313" key="2">
    <source>
        <dbReference type="EMBL" id="AYQ56508.1"/>
    </source>
</evidence>
<organism evidence="2 3">
    <name type="scientific">Bathymodiolus thermophilus thioautotrophic gill symbiont</name>
    <dbReference type="NCBI Taxonomy" id="2360"/>
    <lineage>
        <taxon>Bacteria</taxon>
        <taxon>Pseudomonadati</taxon>
        <taxon>Pseudomonadota</taxon>
        <taxon>Gammaproteobacteria</taxon>
        <taxon>sulfur-oxidizing symbionts</taxon>
    </lineage>
</organism>
<dbReference type="PANTHER" id="PTHR32305">
    <property type="match status" value="1"/>
</dbReference>